<comment type="caution">
    <text evidence="6">The sequence shown here is derived from an EMBL/GenBank/DDBJ whole genome shotgun (WGS) entry which is preliminary data.</text>
</comment>
<dbReference type="eggNOG" id="COG1024">
    <property type="taxonomic scope" value="Bacteria"/>
</dbReference>
<dbReference type="InterPro" id="IPR029045">
    <property type="entry name" value="ClpP/crotonase-like_dom_sf"/>
</dbReference>
<evidence type="ECO:0000313" key="6">
    <source>
        <dbReference type="EMBL" id="GAK45618.1"/>
    </source>
</evidence>
<proteinExistence type="inferred from homology"/>
<dbReference type="PANTHER" id="PTHR43149">
    <property type="entry name" value="ENOYL-COA HYDRATASE"/>
    <property type="match status" value="1"/>
</dbReference>
<dbReference type="RefSeq" id="WP_045446942.1">
    <property type="nucleotide sequence ID" value="NZ_BBIO01000010.1"/>
</dbReference>
<dbReference type="InterPro" id="IPR001753">
    <property type="entry name" value="Enoyl-CoA_hydra/iso"/>
</dbReference>
<comment type="pathway">
    <text evidence="1">Lipid metabolism; fatty acid beta-oxidation.</text>
</comment>
<dbReference type="FunFam" id="1.10.12.10:FF:000004">
    <property type="entry name" value="Delta3,5-delta2,4-dienoyl-CoA isomerase"/>
    <property type="match status" value="1"/>
</dbReference>
<dbReference type="UniPathway" id="UPA00659"/>
<evidence type="ECO:0000313" key="7">
    <source>
        <dbReference type="Proteomes" id="UP000028702"/>
    </source>
</evidence>
<protein>
    <submittedName>
        <fullName evidence="6">Enoyl-CoA hydratase/isomerase family protein</fullName>
    </submittedName>
</protein>
<evidence type="ECO:0000256" key="4">
    <source>
        <dbReference type="ARBA" id="ARBA00023098"/>
    </source>
</evidence>
<dbReference type="Pfam" id="PF00378">
    <property type="entry name" value="ECH_1"/>
    <property type="match status" value="1"/>
</dbReference>
<dbReference type="GO" id="GO:0016853">
    <property type="term" value="F:isomerase activity"/>
    <property type="evidence" value="ECO:0007669"/>
    <property type="project" value="UniProtKB-KW"/>
</dbReference>
<dbReference type="CDD" id="cd06558">
    <property type="entry name" value="crotonase-like"/>
    <property type="match status" value="1"/>
</dbReference>
<reference evidence="6 7" key="1">
    <citation type="submission" date="2014-07" db="EMBL/GenBank/DDBJ databases">
        <title>Tepidicaulis marinum gen. nov., sp. nov., a novel marine bacterium denitrifying nitrate to nitrous oxide strictly under microaerobic conditions.</title>
        <authorList>
            <person name="Takeuchi M."/>
            <person name="Yamagishi T."/>
            <person name="Kamagata Y."/>
            <person name="Oshima K."/>
            <person name="Hattori M."/>
            <person name="Katayama T."/>
            <person name="Hanada S."/>
            <person name="Tamaki H."/>
            <person name="Marumo K."/>
            <person name="Maeda H."/>
            <person name="Nedachi M."/>
            <person name="Iwasaki W."/>
            <person name="Suwa Y."/>
            <person name="Sakata S."/>
        </authorList>
    </citation>
    <scope>NUCLEOTIDE SEQUENCE [LARGE SCALE GENOMIC DNA]</scope>
    <source>
        <strain evidence="6 7">MA2</strain>
    </source>
</reference>
<dbReference type="Gene3D" id="3.90.226.10">
    <property type="entry name" value="2-enoyl-CoA Hydratase, Chain A, domain 1"/>
    <property type="match status" value="1"/>
</dbReference>
<name>A0A081BC50_9HYPH</name>
<evidence type="ECO:0000256" key="3">
    <source>
        <dbReference type="ARBA" id="ARBA00022832"/>
    </source>
</evidence>
<dbReference type="Proteomes" id="UP000028702">
    <property type="component" value="Unassembled WGS sequence"/>
</dbReference>
<dbReference type="InterPro" id="IPR014748">
    <property type="entry name" value="Enoyl-CoA_hydra_C"/>
</dbReference>
<dbReference type="GO" id="GO:0006635">
    <property type="term" value="P:fatty acid beta-oxidation"/>
    <property type="evidence" value="ECO:0007669"/>
    <property type="project" value="UniProtKB-UniPathway"/>
</dbReference>
<dbReference type="STRING" id="1333998.M2A_2117"/>
<comment type="similarity">
    <text evidence="2">Belongs to the enoyl-CoA hydratase/isomerase family.</text>
</comment>
<sequence>MSQAAAASTPQRAYECFDVEIKDKIAHIKLSRPDALNTMNKAFWRDLPAIVEDIDANAKARVIVISSTGKHFTAGMDLSVFGDGTHGGRKMEAARKNTTIMMAAQALQKTFSCLDEARIPVLMAVQGGCIGGGVDFASACDIRYATKDAFFCVQEINIGMTADVGTFPRLPHLLPQGLVRELSYTGRRMGADEAAANGFVTRIFDTQEEMLAGVMEIAREIASKTPLAVWGSKEMLNYARDHSIADGLKHIAVWQAGMYQGTDMAEAFKAKMEKREPEFDDLPPIKNPMDVV</sequence>
<evidence type="ECO:0000256" key="2">
    <source>
        <dbReference type="ARBA" id="ARBA00005254"/>
    </source>
</evidence>
<gene>
    <name evidence="6" type="ORF">M2A_2117</name>
</gene>
<dbReference type="Gene3D" id="1.10.12.10">
    <property type="entry name" value="Lyase 2-enoyl-coa Hydratase, Chain A, domain 2"/>
    <property type="match status" value="1"/>
</dbReference>
<dbReference type="EMBL" id="BBIO01000010">
    <property type="protein sequence ID" value="GAK45618.1"/>
    <property type="molecule type" value="Genomic_DNA"/>
</dbReference>
<keyword evidence="4" id="KW-0443">Lipid metabolism</keyword>
<dbReference type="PANTHER" id="PTHR43149:SF3">
    <property type="entry name" value="DELTA(3,5)-DELTA(2,4)-DIENOYL-COA ISOMERASE, PEROXISOMAL-LIKE"/>
    <property type="match status" value="1"/>
</dbReference>
<keyword evidence="5 6" id="KW-0413">Isomerase</keyword>
<evidence type="ECO:0000256" key="5">
    <source>
        <dbReference type="ARBA" id="ARBA00023235"/>
    </source>
</evidence>
<evidence type="ECO:0000256" key="1">
    <source>
        <dbReference type="ARBA" id="ARBA00005005"/>
    </source>
</evidence>
<keyword evidence="7" id="KW-1185">Reference proteome</keyword>
<organism evidence="6 7">
    <name type="scientific">Tepidicaulis marinus</name>
    <dbReference type="NCBI Taxonomy" id="1333998"/>
    <lineage>
        <taxon>Bacteria</taxon>
        <taxon>Pseudomonadati</taxon>
        <taxon>Pseudomonadota</taxon>
        <taxon>Alphaproteobacteria</taxon>
        <taxon>Hyphomicrobiales</taxon>
        <taxon>Parvibaculaceae</taxon>
        <taxon>Tepidicaulis</taxon>
    </lineage>
</organism>
<dbReference type="SUPFAM" id="SSF52096">
    <property type="entry name" value="ClpP/crotonase"/>
    <property type="match status" value="1"/>
</dbReference>
<keyword evidence="3" id="KW-0276">Fatty acid metabolism</keyword>
<accession>A0A081BC50</accession>
<dbReference type="InterPro" id="IPR045002">
    <property type="entry name" value="Ech1-like"/>
</dbReference>
<dbReference type="AlphaFoldDB" id="A0A081BC50"/>
<dbReference type="NCBIfam" id="NF004794">
    <property type="entry name" value="PRK06142.1"/>
    <property type="match status" value="1"/>
</dbReference>